<dbReference type="PANTHER" id="PTHR24410:SF23">
    <property type="entry name" value="BTB DOMAIN-CONTAINING PROTEIN-RELATED"/>
    <property type="match status" value="1"/>
</dbReference>
<protein>
    <recommendedName>
        <fullName evidence="1">BTB domain-containing protein</fullName>
    </recommendedName>
</protein>
<dbReference type="EMBL" id="CABIJS010000043">
    <property type="protein sequence ID" value="VUZ40734.1"/>
    <property type="molecule type" value="Genomic_DNA"/>
</dbReference>
<dbReference type="AlphaFoldDB" id="A0A564Y2L2"/>
<sequence>MNNLEIINPEANSEYFSRFRGMRLRRERLDIFIHTMDDEEVGAHLNVLSACYPAFGKYLSGNDVVHVKLSRFPHEVVNAAVEYAYGGIENISTQAALRLFLLAHNLQNKALVDGCTKFLCARIEETNVNDVWSVANATKNEFLIEVCSPLVAMNWEMFRTSRFFHMNTEIEGMMSLLGCPRMARESTITKLKALIEWRNASRDDEEYTARTTAFRDMVSLPGIQVTPDLIMDLFVE</sequence>
<dbReference type="SUPFAM" id="SSF54695">
    <property type="entry name" value="POZ domain"/>
    <property type="match status" value="1"/>
</dbReference>
<feature type="domain" description="BTB" evidence="1">
    <location>
        <begin position="29"/>
        <end position="93"/>
    </location>
</feature>
<reference evidence="2 3" key="1">
    <citation type="submission" date="2019-07" db="EMBL/GenBank/DDBJ databases">
        <authorList>
            <person name="Jastrzebski P J."/>
            <person name="Paukszto L."/>
            <person name="Jastrzebski P J."/>
        </authorList>
    </citation>
    <scope>NUCLEOTIDE SEQUENCE [LARGE SCALE GENOMIC DNA]</scope>
    <source>
        <strain evidence="2 3">WMS-il1</strain>
    </source>
</reference>
<dbReference type="Pfam" id="PF00651">
    <property type="entry name" value="BTB"/>
    <property type="match status" value="1"/>
</dbReference>
<dbReference type="PANTHER" id="PTHR24410">
    <property type="entry name" value="HL07962P-RELATED"/>
    <property type="match status" value="1"/>
</dbReference>
<evidence type="ECO:0000259" key="1">
    <source>
        <dbReference type="PROSITE" id="PS50097"/>
    </source>
</evidence>
<name>A0A564Y2L2_HYMDI</name>
<proteinExistence type="predicted"/>
<dbReference type="CDD" id="cd18186">
    <property type="entry name" value="BTB_POZ_ZBTB_KLHL-like"/>
    <property type="match status" value="1"/>
</dbReference>
<dbReference type="InterPro" id="IPR051481">
    <property type="entry name" value="BTB-POZ/Galectin-3-binding"/>
</dbReference>
<feature type="non-terminal residue" evidence="2">
    <location>
        <position position="236"/>
    </location>
</feature>
<dbReference type="PROSITE" id="PS50097">
    <property type="entry name" value="BTB"/>
    <property type="match status" value="1"/>
</dbReference>
<evidence type="ECO:0000313" key="3">
    <source>
        <dbReference type="Proteomes" id="UP000321570"/>
    </source>
</evidence>
<dbReference type="InterPro" id="IPR000210">
    <property type="entry name" value="BTB/POZ_dom"/>
</dbReference>
<keyword evidence="3" id="KW-1185">Reference proteome</keyword>
<gene>
    <name evidence="2" type="ORF">WMSIL1_LOCUS1724</name>
</gene>
<dbReference type="Gene3D" id="3.30.710.10">
    <property type="entry name" value="Potassium Channel Kv1.1, Chain A"/>
    <property type="match status" value="1"/>
</dbReference>
<dbReference type="InterPro" id="IPR011333">
    <property type="entry name" value="SKP1/BTB/POZ_sf"/>
</dbReference>
<organism evidence="2 3">
    <name type="scientific">Hymenolepis diminuta</name>
    <name type="common">Rat tapeworm</name>
    <dbReference type="NCBI Taxonomy" id="6216"/>
    <lineage>
        <taxon>Eukaryota</taxon>
        <taxon>Metazoa</taxon>
        <taxon>Spiralia</taxon>
        <taxon>Lophotrochozoa</taxon>
        <taxon>Platyhelminthes</taxon>
        <taxon>Cestoda</taxon>
        <taxon>Eucestoda</taxon>
        <taxon>Cyclophyllidea</taxon>
        <taxon>Hymenolepididae</taxon>
        <taxon>Hymenolepis</taxon>
    </lineage>
</organism>
<evidence type="ECO:0000313" key="2">
    <source>
        <dbReference type="EMBL" id="VUZ40734.1"/>
    </source>
</evidence>
<accession>A0A564Y2L2</accession>
<dbReference type="Proteomes" id="UP000321570">
    <property type="component" value="Unassembled WGS sequence"/>
</dbReference>